<name>A0A2G9X146_9HYPH</name>
<organism evidence="1 2">
    <name type="scientific">Pleomorphomonas carboxyditropha</name>
    <dbReference type="NCBI Taxonomy" id="2023338"/>
    <lineage>
        <taxon>Bacteria</taxon>
        <taxon>Pseudomonadati</taxon>
        <taxon>Pseudomonadota</taxon>
        <taxon>Alphaproteobacteria</taxon>
        <taxon>Hyphomicrobiales</taxon>
        <taxon>Pleomorphomonadaceae</taxon>
        <taxon>Pleomorphomonas</taxon>
    </lineage>
</organism>
<evidence type="ECO:0000313" key="1">
    <source>
        <dbReference type="EMBL" id="PIP00687.1"/>
    </source>
</evidence>
<gene>
    <name evidence="1" type="ORF">CJ014_00860</name>
</gene>
<comment type="caution">
    <text evidence="1">The sequence shown here is derived from an EMBL/GenBank/DDBJ whole genome shotgun (WGS) entry which is preliminary data.</text>
</comment>
<dbReference type="AlphaFoldDB" id="A0A2G9X146"/>
<keyword evidence="2" id="KW-1185">Reference proteome</keyword>
<protein>
    <submittedName>
        <fullName evidence="1">Uncharacterized protein</fullName>
    </submittedName>
</protein>
<sequence>MSDSGQKLRNAIRTVAKTDTKTVVSYTLVARGRRGDVTTNSITAGSAGKVDASYAFISSTATAPTS</sequence>
<evidence type="ECO:0000313" key="2">
    <source>
        <dbReference type="Proteomes" id="UP000231070"/>
    </source>
</evidence>
<dbReference type="Proteomes" id="UP000231070">
    <property type="component" value="Unassembled WGS sequence"/>
</dbReference>
<proteinExistence type="predicted"/>
<reference evidence="1 2" key="1">
    <citation type="submission" date="2017-08" db="EMBL/GenBank/DDBJ databases">
        <title>Pleomorphomonas carboxidotrophicus sp. nov., a new mesophilic hydrogenogenic carboxidotroph.</title>
        <authorList>
            <person name="Esquivel-Elizondo S."/>
            <person name="Krajmalnik-Brown R."/>
            <person name="Maldonado J."/>
        </authorList>
    </citation>
    <scope>NUCLEOTIDE SEQUENCE [LARGE SCALE GENOMIC DNA]</scope>
    <source>
        <strain evidence="1 2">SVCO-16</strain>
    </source>
</reference>
<accession>A0A2G9X146</accession>
<dbReference type="EMBL" id="NQVN01000001">
    <property type="protein sequence ID" value="PIP00687.1"/>
    <property type="molecule type" value="Genomic_DNA"/>
</dbReference>